<evidence type="ECO:0000259" key="2">
    <source>
        <dbReference type="SMART" id="SM00760"/>
    </source>
</evidence>
<dbReference type="EMBL" id="CP000473">
    <property type="protein sequence ID" value="ABJ88510.1"/>
    <property type="molecule type" value="Genomic_DNA"/>
</dbReference>
<dbReference type="OrthoDB" id="9807019at2"/>
<organism evidence="3">
    <name type="scientific">Solibacter usitatus (strain Ellin6076)</name>
    <dbReference type="NCBI Taxonomy" id="234267"/>
    <lineage>
        <taxon>Bacteria</taxon>
        <taxon>Pseudomonadati</taxon>
        <taxon>Acidobacteriota</taxon>
        <taxon>Terriglobia</taxon>
        <taxon>Bryobacterales</taxon>
        <taxon>Solibacteraceae</taxon>
        <taxon>Candidatus Solibacter</taxon>
    </lineage>
</organism>
<dbReference type="Pfam" id="PF08299">
    <property type="entry name" value="Bac_DnaA_C"/>
    <property type="match status" value="1"/>
</dbReference>
<dbReference type="eggNOG" id="COG0593">
    <property type="taxonomic scope" value="Bacteria"/>
</dbReference>
<dbReference type="GO" id="GO:0006270">
    <property type="term" value="P:DNA replication initiation"/>
    <property type="evidence" value="ECO:0007669"/>
    <property type="project" value="InterPro"/>
</dbReference>
<dbReference type="AlphaFoldDB" id="Q01PB0"/>
<proteinExistence type="predicted"/>
<dbReference type="CDD" id="cd06571">
    <property type="entry name" value="Bac_DnaA_C"/>
    <property type="match status" value="1"/>
</dbReference>
<dbReference type="GO" id="GO:0006275">
    <property type="term" value="P:regulation of DNA replication"/>
    <property type="evidence" value="ECO:0007669"/>
    <property type="project" value="InterPro"/>
</dbReference>
<evidence type="ECO:0000256" key="1">
    <source>
        <dbReference type="SAM" id="MobiDB-lite"/>
    </source>
</evidence>
<dbReference type="GO" id="GO:0043565">
    <property type="term" value="F:sequence-specific DNA binding"/>
    <property type="evidence" value="ECO:0007669"/>
    <property type="project" value="InterPro"/>
</dbReference>
<feature type="domain" description="Chromosomal replication initiator DnaA C-terminal" evidence="2">
    <location>
        <begin position="19"/>
        <end position="81"/>
    </location>
</feature>
<dbReference type="STRING" id="234267.Acid_7604"/>
<dbReference type="InterPro" id="IPR013159">
    <property type="entry name" value="DnaA_C"/>
</dbReference>
<evidence type="ECO:0000313" key="3">
    <source>
        <dbReference type="EMBL" id="ABJ88510.1"/>
    </source>
</evidence>
<sequence>MIAHDGAPVGWRQRIPLATIDKVVAARLGHTRVSGSAHPAVFNRQIAMYLAKHVGGWSTTQIGRFYNGRDRSTVCYAVKKIEMLRNAQPDVDELLVGLHGEIVSEVEGNRTESHPTANHPAGQASDMLVTDRFLDLVIDRLLARLHRASTKGRHDKPSTGSSSGSPGLA</sequence>
<feature type="region of interest" description="Disordered" evidence="1">
    <location>
        <begin position="148"/>
        <end position="169"/>
    </location>
</feature>
<name>Q01PB0_SOLUE</name>
<dbReference type="HOGENOM" id="CLU_1577489_0_0_0"/>
<dbReference type="InterPro" id="IPR010921">
    <property type="entry name" value="Trp_repressor/repl_initiator"/>
</dbReference>
<dbReference type="KEGG" id="sus:Acid_7604"/>
<dbReference type="Gene3D" id="1.10.1750.10">
    <property type="match status" value="1"/>
</dbReference>
<protein>
    <submittedName>
        <fullName evidence="3">Chromosomal replication initiator, DnaA C-terminal domain</fullName>
    </submittedName>
</protein>
<gene>
    <name evidence="3" type="ordered locus">Acid_7604</name>
</gene>
<dbReference type="SUPFAM" id="SSF48295">
    <property type="entry name" value="TrpR-like"/>
    <property type="match status" value="1"/>
</dbReference>
<feature type="compositionally biased region" description="Low complexity" evidence="1">
    <location>
        <begin position="158"/>
        <end position="169"/>
    </location>
</feature>
<reference evidence="3" key="1">
    <citation type="submission" date="2006-10" db="EMBL/GenBank/DDBJ databases">
        <title>Complete sequence of Solibacter usitatus Ellin6076.</title>
        <authorList>
            <consortium name="US DOE Joint Genome Institute"/>
            <person name="Copeland A."/>
            <person name="Lucas S."/>
            <person name="Lapidus A."/>
            <person name="Barry K."/>
            <person name="Detter J.C."/>
            <person name="Glavina del Rio T."/>
            <person name="Hammon N."/>
            <person name="Israni S."/>
            <person name="Dalin E."/>
            <person name="Tice H."/>
            <person name="Pitluck S."/>
            <person name="Thompson L.S."/>
            <person name="Brettin T."/>
            <person name="Bruce D."/>
            <person name="Han C."/>
            <person name="Tapia R."/>
            <person name="Gilna P."/>
            <person name="Schmutz J."/>
            <person name="Larimer F."/>
            <person name="Land M."/>
            <person name="Hauser L."/>
            <person name="Kyrpides N."/>
            <person name="Mikhailova N."/>
            <person name="Janssen P.H."/>
            <person name="Kuske C.R."/>
            <person name="Richardson P."/>
        </authorList>
    </citation>
    <scope>NUCLEOTIDE SEQUENCE</scope>
    <source>
        <strain evidence="3">Ellin6076</strain>
    </source>
</reference>
<dbReference type="SMART" id="SM00760">
    <property type="entry name" value="Bac_DnaA_C"/>
    <property type="match status" value="1"/>
</dbReference>
<dbReference type="GO" id="GO:0005524">
    <property type="term" value="F:ATP binding"/>
    <property type="evidence" value="ECO:0007669"/>
    <property type="project" value="InterPro"/>
</dbReference>
<accession>Q01PB0</accession>
<dbReference type="InParanoid" id="Q01PB0"/>